<evidence type="ECO:0000313" key="1">
    <source>
        <dbReference type="Proteomes" id="UP000095286"/>
    </source>
</evidence>
<dbReference type="WBParaSite" id="RSKR_0000705900.1">
    <property type="protein sequence ID" value="RSKR_0000705900.1"/>
    <property type="gene ID" value="RSKR_0000705900"/>
</dbReference>
<protein>
    <submittedName>
        <fullName evidence="2">Tenascin-X</fullName>
    </submittedName>
</protein>
<evidence type="ECO:0000313" key="2">
    <source>
        <dbReference type="WBParaSite" id="RSKR_0000705900.1"/>
    </source>
</evidence>
<dbReference type="Proteomes" id="UP000095286">
    <property type="component" value="Unplaced"/>
</dbReference>
<reference evidence="2" key="1">
    <citation type="submission" date="2016-11" db="UniProtKB">
        <authorList>
            <consortium name="WormBaseParasite"/>
        </authorList>
    </citation>
    <scope>IDENTIFICATION</scope>
    <source>
        <strain evidence="2">KR3021</strain>
    </source>
</reference>
<proteinExistence type="predicted"/>
<accession>A0AC35U283</accession>
<sequence>MTSDCGLRGKCLNGHCRIDLCWNVVCDENEFCRDGKCYKITDSFCWNSHSCGNKHKCVSNKCKYIEEFTREKNNCDPGMIFKNGQCMMQENCVNIACEQSEVCIDGTCSSLLGTKCELNGDCNEPLICKQGICVEDLECLNKCQYNEICKEGICAPIQGSICEGSCSEGYQCINGICEKDQCFAKVCQITERCDNGMCVRVEGTFCQHAAKDCGPLFKCESGICKDTIKDMMIQ</sequence>
<organism evidence="1 2">
    <name type="scientific">Rhabditophanes sp. KR3021</name>
    <dbReference type="NCBI Taxonomy" id="114890"/>
    <lineage>
        <taxon>Eukaryota</taxon>
        <taxon>Metazoa</taxon>
        <taxon>Ecdysozoa</taxon>
        <taxon>Nematoda</taxon>
        <taxon>Chromadorea</taxon>
        <taxon>Rhabditida</taxon>
        <taxon>Tylenchina</taxon>
        <taxon>Panagrolaimomorpha</taxon>
        <taxon>Strongyloidoidea</taxon>
        <taxon>Alloionematidae</taxon>
        <taxon>Rhabditophanes</taxon>
    </lineage>
</organism>
<name>A0AC35U283_9BILA</name>